<evidence type="ECO:0000313" key="2">
    <source>
        <dbReference type="EMBL" id="KDQ56292.1"/>
    </source>
</evidence>
<gene>
    <name evidence="2" type="ORF">JAAARDRAFT_307553</name>
</gene>
<dbReference type="EMBL" id="KL197722">
    <property type="protein sequence ID" value="KDQ56292.1"/>
    <property type="molecule type" value="Genomic_DNA"/>
</dbReference>
<evidence type="ECO:0000256" key="1">
    <source>
        <dbReference type="SAM" id="MobiDB-lite"/>
    </source>
</evidence>
<keyword evidence="3" id="KW-1185">Reference proteome</keyword>
<feature type="region of interest" description="Disordered" evidence="1">
    <location>
        <begin position="260"/>
        <end position="361"/>
    </location>
</feature>
<evidence type="ECO:0000313" key="3">
    <source>
        <dbReference type="Proteomes" id="UP000027265"/>
    </source>
</evidence>
<dbReference type="Proteomes" id="UP000027265">
    <property type="component" value="Unassembled WGS sequence"/>
</dbReference>
<dbReference type="HOGENOM" id="CLU_041448_2_0_1"/>
<feature type="compositionally biased region" description="Low complexity" evidence="1">
    <location>
        <begin position="276"/>
        <end position="321"/>
    </location>
</feature>
<organism evidence="2 3">
    <name type="scientific">Jaapia argillacea MUCL 33604</name>
    <dbReference type="NCBI Taxonomy" id="933084"/>
    <lineage>
        <taxon>Eukaryota</taxon>
        <taxon>Fungi</taxon>
        <taxon>Dikarya</taxon>
        <taxon>Basidiomycota</taxon>
        <taxon>Agaricomycotina</taxon>
        <taxon>Agaricomycetes</taxon>
        <taxon>Agaricomycetidae</taxon>
        <taxon>Jaapiales</taxon>
        <taxon>Jaapiaceae</taxon>
        <taxon>Jaapia</taxon>
    </lineage>
</organism>
<dbReference type="InParanoid" id="A0A067PYD4"/>
<dbReference type="AlphaFoldDB" id="A0A067PYD4"/>
<sequence length="361" mass="39654">MTTPTPDVVSVSTIPELPSAQQYGLHTKANRLSKFIEWAKSDAAKADNVDLMYISDLMWMKEPGLPSHEFLIVSIAGPQLEQPTYLRIERDAATWFTLYRPHAKSRCKDKVTFAEAFGWGSLLKTGPHPSQSVASVGFLRNDIPLLKLVILLDVISKIAGIYNMWTVNCWWFVGIIWKNIVQLAKDDEMTFVLVLEEELAGLWKEVAGEENMKKWDAKKFGRVQGHVHGACLMRTFGDAKAKGKLDSWSNKVNTAFRKELRATPGAPPSPRRHHTSPSPGMDSTTPIQSTSTTQRSSSSPPRPLSSSVPAPSTSTPTQATTDVDSVSRLRRILSSPSLSLSKSAPALSGPVPAQSRSNATC</sequence>
<reference evidence="3" key="1">
    <citation type="journal article" date="2014" name="Proc. Natl. Acad. Sci. U.S.A.">
        <title>Extensive sampling of basidiomycete genomes demonstrates inadequacy of the white-rot/brown-rot paradigm for wood decay fungi.</title>
        <authorList>
            <person name="Riley R."/>
            <person name="Salamov A.A."/>
            <person name="Brown D.W."/>
            <person name="Nagy L.G."/>
            <person name="Floudas D."/>
            <person name="Held B.W."/>
            <person name="Levasseur A."/>
            <person name="Lombard V."/>
            <person name="Morin E."/>
            <person name="Otillar R."/>
            <person name="Lindquist E.A."/>
            <person name="Sun H."/>
            <person name="LaButti K.M."/>
            <person name="Schmutz J."/>
            <person name="Jabbour D."/>
            <person name="Luo H."/>
            <person name="Baker S.E."/>
            <person name="Pisabarro A.G."/>
            <person name="Walton J.D."/>
            <person name="Blanchette R.A."/>
            <person name="Henrissat B."/>
            <person name="Martin F."/>
            <person name="Cullen D."/>
            <person name="Hibbett D.S."/>
            <person name="Grigoriev I.V."/>
        </authorList>
    </citation>
    <scope>NUCLEOTIDE SEQUENCE [LARGE SCALE GENOMIC DNA]</scope>
    <source>
        <strain evidence="3">MUCL 33604</strain>
    </source>
</reference>
<accession>A0A067PYD4</accession>
<name>A0A067PYD4_9AGAM</name>
<feature type="compositionally biased region" description="Low complexity" evidence="1">
    <location>
        <begin position="332"/>
        <end position="348"/>
    </location>
</feature>
<protein>
    <submittedName>
        <fullName evidence="2">Uncharacterized protein</fullName>
    </submittedName>
</protein>
<proteinExistence type="predicted"/>